<keyword evidence="1" id="KW-0547">Nucleotide-binding</keyword>
<dbReference type="PANTHER" id="PTHR43309:SF3">
    <property type="entry name" value="5-OXOPROLINASE SUBUNIT C"/>
    <property type="match status" value="1"/>
</dbReference>
<dbReference type="InterPro" id="IPR003833">
    <property type="entry name" value="CT_C_D"/>
</dbReference>
<evidence type="ECO:0000256" key="3">
    <source>
        <dbReference type="ARBA" id="ARBA00022840"/>
    </source>
</evidence>
<evidence type="ECO:0000259" key="4">
    <source>
        <dbReference type="SMART" id="SM00796"/>
    </source>
</evidence>
<dbReference type="SUPFAM" id="SSF50891">
    <property type="entry name" value="Cyclophilin-like"/>
    <property type="match status" value="2"/>
</dbReference>
<dbReference type="SMART" id="SM00797">
    <property type="entry name" value="AHS2"/>
    <property type="match status" value="1"/>
</dbReference>
<proteinExistence type="predicted"/>
<dbReference type="EC" id="3.5.2.9" evidence="6"/>
<name>A0ABZ0J915_9BURK</name>
<dbReference type="Proteomes" id="UP001303211">
    <property type="component" value="Chromosome"/>
</dbReference>
<accession>A0ABZ0J915</accession>
<dbReference type="InterPro" id="IPR052708">
    <property type="entry name" value="PxpC"/>
</dbReference>
<evidence type="ECO:0000259" key="5">
    <source>
        <dbReference type="SMART" id="SM00797"/>
    </source>
</evidence>
<evidence type="ECO:0000313" key="7">
    <source>
        <dbReference type="Proteomes" id="UP001303211"/>
    </source>
</evidence>
<dbReference type="RefSeq" id="WP_317702745.1">
    <property type="nucleotide sequence ID" value="NZ_CP136921.1"/>
</dbReference>
<keyword evidence="3" id="KW-0067">ATP-binding</keyword>
<feature type="domain" description="Carboxyltransferase" evidence="5">
    <location>
        <begin position="256"/>
        <end position="534"/>
    </location>
</feature>
<dbReference type="InterPro" id="IPR010016">
    <property type="entry name" value="PxpB"/>
</dbReference>
<dbReference type="SUPFAM" id="SSF160467">
    <property type="entry name" value="PH0987 N-terminal domain-like"/>
    <property type="match status" value="1"/>
</dbReference>
<feature type="domain" description="Carboxyltransferase" evidence="4">
    <location>
        <begin position="1"/>
        <end position="191"/>
    </location>
</feature>
<dbReference type="SMART" id="SM00796">
    <property type="entry name" value="AHS1"/>
    <property type="match status" value="1"/>
</dbReference>
<dbReference type="EMBL" id="CP136921">
    <property type="protein sequence ID" value="WOO33378.1"/>
    <property type="molecule type" value="Genomic_DNA"/>
</dbReference>
<dbReference type="Gene3D" id="3.30.1360.40">
    <property type="match status" value="1"/>
</dbReference>
<evidence type="ECO:0000256" key="2">
    <source>
        <dbReference type="ARBA" id="ARBA00022801"/>
    </source>
</evidence>
<dbReference type="InterPro" id="IPR029000">
    <property type="entry name" value="Cyclophilin-like_dom_sf"/>
</dbReference>
<dbReference type="GO" id="GO:0017168">
    <property type="term" value="F:5-oxoprolinase (ATP-hydrolyzing) activity"/>
    <property type="evidence" value="ECO:0007669"/>
    <property type="project" value="UniProtKB-EC"/>
</dbReference>
<dbReference type="InterPro" id="IPR003778">
    <property type="entry name" value="CT_A_B"/>
</dbReference>
<dbReference type="Pfam" id="PF02626">
    <property type="entry name" value="CT_A_B"/>
    <property type="match status" value="1"/>
</dbReference>
<dbReference type="Gene3D" id="2.40.100.10">
    <property type="entry name" value="Cyclophilin-like"/>
    <property type="match status" value="2"/>
</dbReference>
<gene>
    <name evidence="6" type="primary">pxpB</name>
    <name evidence="6" type="ORF">P4826_04670</name>
</gene>
<protein>
    <submittedName>
        <fullName evidence="6">5-oxoprolinase subunit PxpB</fullName>
        <ecNumber evidence="6">3.5.2.9</ecNumber>
    </submittedName>
</protein>
<keyword evidence="7" id="KW-1185">Reference proteome</keyword>
<evidence type="ECO:0000313" key="6">
    <source>
        <dbReference type="EMBL" id="WOO33378.1"/>
    </source>
</evidence>
<dbReference type="PANTHER" id="PTHR43309">
    <property type="entry name" value="5-OXOPROLINASE SUBUNIT C"/>
    <property type="match status" value="1"/>
</dbReference>
<evidence type="ECO:0000256" key="1">
    <source>
        <dbReference type="ARBA" id="ARBA00022741"/>
    </source>
</evidence>
<organism evidence="6 7">
    <name type="scientific">Diaphorobacter limosus</name>
    <dbReference type="NCBI Taxonomy" id="3036128"/>
    <lineage>
        <taxon>Bacteria</taxon>
        <taxon>Pseudomonadati</taxon>
        <taxon>Pseudomonadota</taxon>
        <taxon>Betaproteobacteria</taxon>
        <taxon>Burkholderiales</taxon>
        <taxon>Comamonadaceae</taxon>
        <taxon>Diaphorobacter</taxon>
    </lineage>
</organism>
<dbReference type="Pfam" id="PF02682">
    <property type="entry name" value="CT_C_D"/>
    <property type="match status" value="1"/>
</dbReference>
<reference evidence="6 7" key="1">
    <citation type="submission" date="2023-03" db="EMBL/GenBank/DDBJ databases">
        <title>Diaphorobacter basophil sp. nov., isolated from a sewage-treatment plant.</title>
        <authorList>
            <person name="Yang K."/>
        </authorList>
    </citation>
    <scope>NUCLEOTIDE SEQUENCE [LARGE SCALE GENOMIC DNA]</scope>
    <source>
        <strain evidence="6 7">Y-1</strain>
    </source>
</reference>
<dbReference type="NCBIfam" id="TIGR00370">
    <property type="entry name" value="5-oxoprolinase subunit PxpB"/>
    <property type="match status" value="1"/>
</dbReference>
<sequence length="534" mass="56185">MRFLPVSLNALLVELADLDQTLALLASLQREPLPGVQELVPAARTILVQFRPSATSVAALVQAIAARDLSQQVRRDATLVEIPVHYDGEDLAEVAQILGITPEELVRRHTGSDYSVAFVGFAPGFAYLSGGHESLDVPRRATPRTRIPAGAVALAGRFSGVYPQASPGGWQILGTTPLAMWDIEREQPALLQPGFRVRFVDIATLSVAVRAQLERAADQKHLKPAAPAPARGQALEVRSPGLLTLLQDMGRPGLAGQGVSASGALDQGACRTANRLVGNPPDMACLETVNGGLRLMSHGDTVVAVTGADAPLTLTSAGGLRTSVPRYQPLALAHGDLLAIGEPVAGTRCYVAARGGYDVAPILGSLSTDTLAHVGPPALAAGDRLALRPVARGSIVGGAELPPDDLPGPDGEVVLDVIMGPRTDWFTPQAVQLLASQRWRVTPQSNRVGLRLAGEQPLTRSITQELPSEGTPTGAIQVPASGQPVLFLADHPLTGGYPVIACIAPHHLDRAGQIPVNAWVRFNPIRPFEAINRP</sequence>
<keyword evidence="2 6" id="KW-0378">Hydrolase</keyword>